<name>A0A1P8V0K5_9RHOB</name>
<gene>
    <name evidence="1" type="ORF">Ga0080574_TMP4823</name>
</gene>
<dbReference type="AlphaFoldDB" id="A0A1P8V0K5"/>
<reference evidence="1 2" key="1">
    <citation type="submission" date="2016-04" db="EMBL/GenBank/DDBJ databases">
        <title>Deep-sea bacteria in the southern Pacific.</title>
        <authorList>
            <person name="Tang K."/>
        </authorList>
    </citation>
    <scope>NUCLEOTIDE SEQUENCE [LARGE SCALE GENOMIC DNA]</scope>
    <source>
        <strain evidence="1 2">JLT2014</strain>
    </source>
</reference>
<dbReference type="Proteomes" id="UP000187059">
    <property type="component" value="Chromosome"/>
</dbReference>
<dbReference type="STRING" id="1250539.Ga0080574_TMP4823"/>
<organism evidence="1 2">
    <name type="scientific">Salipiger abyssi</name>
    <dbReference type="NCBI Taxonomy" id="1250539"/>
    <lineage>
        <taxon>Bacteria</taxon>
        <taxon>Pseudomonadati</taxon>
        <taxon>Pseudomonadota</taxon>
        <taxon>Alphaproteobacteria</taxon>
        <taxon>Rhodobacterales</taxon>
        <taxon>Roseobacteraceae</taxon>
        <taxon>Salipiger</taxon>
    </lineage>
</organism>
<dbReference type="EMBL" id="CP015093">
    <property type="protein sequence ID" value="APZ55157.1"/>
    <property type="molecule type" value="Genomic_DNA"/>
</dbReference>
<protein>
    <submittedName>
        <fullName evidence="1">Uncharacterized protein</fullName>
    </submittedName>
</protein>
<evidence type="ECO:0000313" key="1">
    <source>
        <dbReference type="EMBL" id="APZ55157.1"/>
    </source>
</evidence>
<accession>A0A1P8V0K5</accession>
<sequence>MSHPARLVLLEPSSRGIRHEDRSWQRCPKFLHPVACHFPLAASEIYCDHDCDAAPPIPEPAPIHTAFGGYGGYRLVHRFGDCGTGLGDCDRHRILAGIAAVTRHPETPFAERLRRTQAQRAGISRGHGDTGRTRTPRRAAACTGTLLCTEPDAERLRYGLSG</sequence>
<dbReference type="KEGG" id="paby:Ga0080574_TMP4823"/>
<keyword evidence="2" id="KW-1185">Reference proteome</keyword>
<evidence type="ECO:0000313" key="2">
    <source>
        <dbReference type="Proteomes" id="UP000187059"/>
    </source>
</evidence>
<proteinExistence type="predicted"/>